<evidence type="ECO:0000313" key="3">
    <source>
        <dbReference type="Proteomes" id="UP001345219"/>
    </source>
</evidence>
<proteinExistence type="predicted"/>
<keyword evidence="1" id="KW-1133">Transmembrane helix</keyword>
<organism evidence="2 3">
    <name type="scientific">Trapa incisa</name>
    <dbReference type="NCBI Taxonomy" id="236973"/>
    <lineage>
        <taxon>Eukaryota</taxon>
        <taxon>Viridiplantae</taxon>
        <taxon>Streptophyta</taxon>
        <taxon>Embryophyta</taxon>
        <taxon>Tracheophyta</taxon>
        <taxon>Spermatophyta</taxon>
        <taxon>Magnoliopsida</taxon>
        <taxon>eudicotyledons</taxon>
        <taxon>Gunneridae</taxon>
        <taxon>Pentapetalae</taxon>
        <taxon>rosids</taxon>
        <taxon>malvids</taxon>
        <taxon>Myrtales</taxon>
        <taxon>Lythraceae</taxon>
        <taxon>Trapa</taxon>
    </lineage>
</organism>
<dbReference type="AlphaFoldDB" id="A0AAN7GG12"/>
<dbReference type="Proteomes" id="UP001345219">
    <property type="component" value="Chromosome 19"/>
</dbReference>
<feature type="transmembrane region" description="Helical" evidence="1">
    <location>
        <begin position="76"/>
        <end position="95"/>
    </location>
</feature>
<evidence type="ECO:0000313" key="2">
    <source>
        <dbReference type="EMBL" id="KAK4740929.1"/>
    </source>
</evidence>
<comment type="caution">
    <text evidence="2">The sequence shown here is derived from an EMBL/GenBank/DDBJ whole genome shotgun (WGS) entry which is preliminary data.</text>
</comment>
<keyword evidence="1" id="KW-0812">Transmembrane</keyword>
<name>A0AAN7GG12_9MYRT</name>
<dbReference type="EMBL" id="JAXIOK010000024">
    <property type="protein sequence ID" value="KAK4740929.1"/>
    <property type="molecule type" value="Genomic_DNA"/>
</dbReference>
<reference evidence="2 3" key="1">
    <citation type="journal article" date="2023" name="Hortic Res">
        <title>Pangenome of water caltrop reveals structural variations and asymmetric subgenome divergence after allopolyploidization.</title>
        <authorList>
            <person name="Zhang X."/>
            <person name="Chen Y."/>
            <person name="Wang L."/>
            <person name="Yuan Y."/>
            <person name="Fang M."/>
            <person name="Shi L."/>
            <person name="Lu R."/>
            <person name="Comes H.P."/>
            <person name="Ma Y."/>
            <person name="Chen Y."/>
            <person name="Huang G."/>
            <person name="Zhou Y."/>
            <person name="Zheng Z."/>
            <person name="Qiu Y."/>
        </authorList>
    </citation>
    <scope>NUCLEOTIDE SEQUENCE [LARGE SCALE GENOMIC DNA]</scope>
    <source>
        <tissue evidence="2">Roots</tissue>
    </source>
</reference>
<keyword evidence="1" id="KW-0472">Membrane</keyword>
<gene>
    <name evidence="2" type="ORF">SAY87_024517</name>
</gene>
<sequence length="99" mass="11571">MKEGFLHMSFWVVRNPQKKMLHQEATKSSLFLLGTSTTDLFHILHLHTHRAPSPSYMISTHLAIRIHNKHDRGKDIIAYVQYETIFSWIILLLLASTMK</sequence>
<accession>A0AAN7GG12</accession>
<keyword evidence="3" id="KW-1185">Reference proteome</keyword>
<protein>
    <submittedName>
        <fullName evidence="2">Uncharacterized protein</fullName>
    </submittedName>
</protein>
<evidence type="ECO:0000256" key="1">
    <source>
        <dbReference type="SAM" id="Phobius"/>
    </source>
</evidence>